<dbReference type="InterPro" id="IPR000757">
    <property type="entry name" value="Beta-glucanase-like"/>
</dbReference>
<feature type="compositionally biased region" description="Low complexity" evidence="4">
    <location>
        <begin position="379"/>
        <end position="399"/>
    </location>
</feature>
<organism evidence="7 8">
    <name type="scientific">Cyphellophora europaea (strain CBS 101466)</name>
    <name type="common">Phialophora europaea</name>
    <dbReference type="NCBI Taxonomy" id="1220924"/>
    <lineage>
        <taxon>Eukaryota</taxon>
        <taxon>Fungi</taxon>
        <taxon>Dikarya</taxon>
        <taxon>Ascomycota</taxon>
        <taxon>Pezizomycotina</taxon>
        <taxon>Eurotiomycetes</taxon>
        <taxon>Chaetothyriomycetidae</taxon>
        <taxon>Chaetothyriales</taxon>
        <taxon>Cyphellophoraceae</taxon>
        <taxon>Cyphellophora</taxon>
    </lineage>
</organism>
<dbReference type="SUPFAM" id="SSF49899">
    <property type="entry name" value="Concanavalin A-like lectins/glucanases"/>
    <property type="match status" value="1"/>
</dbReference>
<evidence type="ECO:0000256" key="4">
    <source>
        <dbReference type="SAM" id="MobiDB-lite"/>
    </source>
</evidence>
<dbReference type="eggNOG" id="ENOG502QVQI">
    <property type="taxonomic scope" value="Eukaryota"/>
</dbReference>
<feature type="domain" description="GH16" evidence="6">
    <location>
        <begin position="75"/>
        <end position="280"/>
    </location>
</feature>
<dbReference type="GO" id="GO:0008061">
    <property type="term" value="F:chitin binding"/>
    <property type="evidence" value="ECO:0007669"/>
    <property type="project" value="InterPro"/>
</dbReference>
<dbReference type="RefSeq" id="XP_008719754.1">
    <property type="nucleotide sequence ID" value="XM_008721532.1"/>
</dbReference>
<dbReference type="PANTHER" id="PTHR10963">
    <property type="entry name" value="GLYCOSYL HYDROLASE-RELATED"/>
    <property type="match status" value="1"/>
</dbReference>
<dbReference type="GeneID" id="19974546"/>
<dbReference type="InParanoid" id="W2RMN1"/>
<dbReference type="GO" id="GO:0004553">
    <property type="term" value="F:hydrolase activity, hydrolyzing O-glycosyl compounds"/>
    <property type="evidence" value="ECO:0007669"/>
    <property type="project" value="InterPro"/>
</dbReference>
<dbReference type="PANTHER" id="PTHR10963:SF22">
    <property type="entry name" value="GLYCOSIDASE CRH2-RELATED"/>
    <property type="match status" value="1"/>
</dbReference>
<dbReference type="GO" id="GO:0009277">
    <property type="term" value="C:fungal-type cell wall"/>
    <property type="evidence" value="ECO:0007669"/>
    <property type="project" value="TreeGrafter"/>
</dbReference>
<dbReference type="InterPro" id="IPR050546">
    <property type="entry name" value="Glycosyl_Hydrlase_16"/>
</dbReference>
<dbReference type="InterPro" id="IPR018371">
    <property type="entry name" value="Chitin-binding_1_CS"/>
</dbReference>
<feature type="region of interest" description="Disordered" evidence="4">
    <location>
        <begin position="345"/>
        <end position="415"/>
    </location>
</feature>
<feature type="chain" id="PRO_5004824327" description="GH16 domain-containing protein" evidence="5">
    <location>
        <begin position="22"/>
        <end position="438"/>
    </location>
</feature>
<proteinExistence type="predicted"/>
<dbReference type="OrthoDB" id="4781at2759"/>
<name>W2RMN1_CYPE1</name>
<dbReference type="GO" id="GO:0005975">
    <property type="term" value="P:carbohydrate metabolic process"/>
    <property type="evidence" value="ECO:0007669"/>
    <property type="project" value="InterPro"/>
</dbReference>
<reference evidence="7 8" key="1">
    <citation type="submission" date="2013-03" db="EMBL/GenBank/DDBJ databases">
        <title>The Genome Sequence of Phialophora europaea CBS 101466.</title>
        <authorList>
            <consortium name="The Broad Institute Genomics Platform"/>
            <person name="Cuomo C."/>
            <person name="de Hoog S."/>
            <person name="Gorbushina A."/>
            <person name="Walker B."/>
            <person name="Young S.K."/>
            <person name="Zeng Q."/>
            <person name="Gargeya S."/>
            <person name="Fitzgerald M."/>
            <person name="Haas B."/>
            <person name="Abouelleil A."/>
            <person name="Allen A.W."/>
            <person name="Alvarado L."/>
            <person name="Arachchi H.M."/>
            <person name="Berlin A.M."/>
            <person name="Chapman S.B."/>
            <person name="Gainer-Dewar J."/>
            <person name="Goldberg J."/>
            <person name="Griggs A."/>
            <person name="Gujja S."/>
            <person name="Hansen M."/>
            <person name="Howarth C."/>
            <person name="Imamovic A."/>
            <person name="Ireland A."/>
            <person name="Larimer J."/>
            <person name="McCowan C."/>
            <person name="Murphy C."/>
            <person name="Pearson M."/>
            <person name="Poon T.W."/>
            <person name="Priest M."/>
            <person name="Roberts A."/>
            <person name="Saif S."/>
            <person name="Shea T."/>
            <person name="Sisk P."/>
            <person name="Sykes S."/>
            <person name="Wortman J."/>
            <person name="Nusbaum C."/>
            <person name="Birren B."/>
        </authorList>
    </citation>
    <scope>NUCLEOTIDE SEQUENCE [LARGE SCALE GENOMIC DNA]</scope>
    <source>
        <strain evidence="7 8">CBS 101466</strain>
    </source>
</reference>
<sequence>MANLIWRSAFLLSLAVSTAYAQDADIKCGPGNLCPEDKPCCSQYGSCGVGAYCLGGCDPVNSFSLDACVPMPICKDYSKNSFSNLDDFVKQDEYLGDPGDAPWVYSGEPVTNNGELWLTMAEGTSGTLIKSTTFMWYGRIKASIRASPGTGVVTAFIALGDSKDEIDYEWIGVQSSATQTNFYSQGVTNYNNGKNLTNQPDVTASFHDYEIDWTPDTITWTIDGKEVRVLEREETWNATAGRYSYPQTPCQIQLSLWPAGLSTNAEGTIEWAGGLVDWSSPDMVNGYYHADFKNLETECYDPPKGANGTGKTSYVINDKAMTNLSIALTDKDTVLGSFQATGLNMDFGKDDNKKNTTGSIPGQSGGGPSQANHGDEDGGSSTNDDGSSGTSPSGSASTGFVQGNGGQDNGATATGAPEKVMQGSLFAALVAIVGLCVL</sequence>
<keyword evidence="3" id="KW-0326">Glycosidase</keyword>
<dbReference type="Gene3D" id="2.60.120.200">
    <property type="match status" value="1"/>
</dbReference>
<dbReference type="STRING" id="1220924.W2RMN1"/>
<keyword evidence="1 5" id="KW-0732">Signal</keyword>
<dbReference type="InterPro" id="IPR013320">
    <property type="entry name" value="ConA-like_dom_sf"/>
</dbReference>
<dbReference type="PROSITE" id="PS00026">
    <property type="entry name" value="CHIT_BIND_I_1"/>
    <property type="match status" value="1"/>
</dbReference>
<dbReference type="GO" id="GO:0016757">
    <property type="term" value="F:glycosyltransferase activity"/>
    <property type="evidence" value="ECO:0007669"/>
    <property type="project" value="TreeGrafter"/>
</dbReference>
<dbReference type="GO" id="GO:0031505">
    <property type="term" value="P:fungal-type cell wall organization"/>
    <property type="evidence" value="ECO:0007669"/>
    <property type="project" value="TreeGrafter"/>
</dbReference>
<evidence type="ECO:0000256" key="5">
    <source>
        <dbReference type="SAM" id="SignalP"/>
    </source>
</evidence>
<protein>
    <recommendedName>
        <fullName evidence="6">GH16 domain-containing protein</fullName>
    </recommendedName>
</protein>
<dbReference type="FunCoup" id="W2RMN1">
    <property type="interactions" value="386"/>
</dbReference>
<dbReference type="VEuPathDB" id="FungiDB:HMPREF1541_07207"/>
<dbReference type="EMBL" id="KB822723">
    <property type="protein sequence ID" value="ETN37585.1"/>
    <property type="molecule type" value="Genomic_DNA"/>
</dbReference>
<evidence type="ECO:0000256" key="2">
    <source>
        <dbReference type="ARBA" id="ARBA00022801"/>
    </source>
</evidence>
<evidence type="ECO:0000259" key="6">
    <source>
        <dbReference type="PROSITE" id="PS51762"/>
    </source>
</evidence>
<evidence type="ECO:0000256" key="3">
    <source>
        <dbReference type="ARBA" id="ARBA00023295"/>
    </source>
</evidence>
<dbReference type="Proteomes" id="UP000030752">
    <property type="component" value="Unassembled WGS sequence"/>
</dbReference>
<dbReference type="HOGENOM" id="CLU_040459_0_0_1"/>
<feature type="signal peptide" evidence="5">
    <location>
        <begin position="1"/>
        <end position="21"/>
    </location>
</feature>
<keyword evidence="2" id="KW-0378">Hydrolase</keyword>
<dbReference type="PROSITE" id="PS51762">
    <property type="entry name" value="GH16_2"/>
    <property type="match status" value="1"/>
</dbReference>
<evidence type="ECO:0000313" key="8">
    <source>
        <dbReference type="Proteomes" id="UP000030752"/>
    </source>
</evidence>
<dbReference type="AlphaFoldDB" id="W2RMN1"/>
<keyword evidence="8" id="KW-1185">Reference proteome</keyword>
<accession>W2RMN1</accession>
<gene>
    <name evidence="7" type="ORF">HMPREF1541_07207</name>
</gene>
<evidence type="ECO:0000313" key="7">
    <source>
        <dbReference type="EMBL" id="ETN37585.1"/>
    </source>
</evidence>
<evidence type="ECO:0000256" key="1">
    <source>
        <dbReference type="ARBA" id="ARBA00022729"/>
    </source>
</evidence>
<dbReference type="Pfam" id="PF00722">
    <property type="entry name" value="Glyco_hydro_16"/>
    <property type="match status" value="1"/>
</dbReference>